<feature type="compositionally biased region" description="Polar residues" evidence="2">
    <location>
        <begin position="416"/>
        <end position="429"/>
    </location>
</feature>
<dbReference type="Proteomes" id="UP000308549">
    <property type="component" value="Unassembled WGS sequence"/>
</dbReference>
<evidence type="ECO:0000256" key="1">
    <source>
        <dbReference type="SAM" id="Coils"/>
    </source>
</evidence>
<proteinExistence type="predicted"/>
<organism evidence="3 4">
    <name type="scientific">Salinomyces thailandicus</name>
    <dbReference type="NCBI Taxonomy" id="706561"/>
    <lineage>
        <taxon>Eukaryota</taxon>
        <taxon>Fungi</taxon>
        <taxon>Dikarya</taxon>
        <taxon>Ascomycota</taxon>
        <taxon>Pezizomycotina</taxon>
        <taxon>Dothideomycetes</taxon>
        <taxon>Dothideomycetidae</taxon>
        <taxon>Mycosphaerellales</taxon>
        <taxon>Teratosphaeriaceae</taxon>
        <taxon>Salinomyces</taxon>
    </lineage>
</organism>
<feature type="region of interest" description="Disordered" evidence="2">
    <location>
        <begin position="1"/>
        <end position="57"/>
    </location>
</feature>
<name>A0A4U0TW61_9PEZI</name>
<comment type="caution">
    <text evidence="3">The sequence shown here is derived from an EMBL/GenBank/DDBJ whole genome shotgun (WGS) entry which is preliminary data.</text>
</comment>
<feature type="compositionally biased region" description="Basic and acidic residues" evidence="2">
    <location>
        <begin position="121"/>
        <end position="133"/>
    </location>
</feature>
<reference evidence="3 4" key="1">
    <citation type="submission" date="2017-03" db="EMBL/GenBank/DDBJ databases">
        <title>Genomes of endolithic fungi from Antarctica.</title>
        <authorList>
            <person name="Coleine C."/>
            <person name="Masonjones S."/>
            <person name="Stajich J.E."/>
        </authorList>
    </citation>
    <scope>NUCLEOTIDE SEQUENCE [LARGE SCALE GENOMIC DNA]</scope>
    <source>
        <strain evidence="3 4">CCFEE 6315</strain>
    </source>
</reference>
<evidence type="ECO:0000313" key="3">
    <source>
        <dbReference type="EMBL" id="TKA26517.1"/>
    </source>
</evidence>
<feature type="compositionally biased region" description="Polar residues" evidence="2">
    <location>
        <begin position="1"/>
        <end position="17"/>
    </location>
</feature>
<feature type="compositionally biased region" description="Polar residues" evidence="2">
    <location>
        <begin position="24"/>
        <end position="33"/>
    </location>
</feature>
<feature type="region of interest" description="Disordered" evidence="2">
    <location>
        <begin position="296"/>
        <end position="318"/>
    </location>
</feature>
<feature type="compositionally biased region" description="Polar residues" evidence="2">
    <location>
        <begin position="586"/>
        <end position="596"/>
    </location>
</feature>
<keyword evidence="1" id="KW-0175">Coiled coil</keyword>
<feature type="region of interest" description="Disordered" evidence="2">
    <location>
        <begin position="411"/>
        <end position="493"/>
    </location>
</feature>
<sequence length="654" mass="71600">MDRSNNGTVGRTQNKGSTRAFESRPSTDSQTQRLQKKRSTAGVRNASHPHFSVVESRGVGEQGYDVVREDEKARKGSLRNAVRRIFGRRSKEVEPPPALRASPMRHGHHKSEPPVLAPTKIPEERYQQEEHIPHRTLSAPLHAMPAASFERNRSPYAVEFPHSARLKPLALENPFTAPGSQLRRRKTLPSILIPENDASQIAASVNDAPEPPPVPSLEANRDISTPDPRPVVGSIRSVKRKSRSAGDLKGAACVEQSTSMQKSEELRFWRESFQGNVLQASGFTNVMPSREEEVEDYVDDRTPTPTPTEPLSTRQSGATTIGSTLPSTQHGLSFSGGDMGSVGTEMSRDLEDRVARLEDGLQHFRRSLQRLTNDRNRRTVVMGQGRTPSSVAGARTPSMLADTLLDFSPSDYPYNFNENTQRPSTSPHRPQTPVRPTDSASAGRLAMPPLPRTMSADEPFITPSPPVMTSLLPPGMGPASNASNSSPAAPAPQTQQYTFKSLYEMLSDERSARRRLESQLRNMRQEINNLHYQVSAGSHAADSHRSSFAPPLDPHTASTRLGDLLRATDASPPGVATASSREYRDSSGTTGLSSFPFTAGRPGVVSRFSASESEAGAGGPGTDEVDLETPYEAYQTPREERSRYPLRSDEGDMF</sequence>
<feature type="coiled-coil region" evidence="1">
    <location>
        <begin position="506"/>
        <end position="533"/>
    </location>
</feature>
<accession>A0A4U0TW61</accession>
<dbReference type="EMBL" id="NAJL01000028">
    <property type="protein sequence ID" value="TKA26517.1"/>
    <property type="molecule type" value="Genomic_DNA"/>
</dbReference>
<feature type="region of interest" description="Disordered" evidence="2">
    <location>
        <begin position="88"/>
        <end position="141"/>
    </location>
</feature>
<keyword evidence="4" id="KW-1185">Reference proteome</keyword>
<feature type="compositionally biased region" description="Low complexity" evidence="2">
    <location>
        <begin position="478"/>
        <end position="492"/>
    </location>
</feature>
<evidence type="ECO:0000256" key="2">
    <source>
        <dbReference type="SAM" id="MobiDB-lite"/>
    </source>
</evidence>
<evidence type="ECO:0000313" key="4">
    <source>
        <dbReference type="Proteomes" id="UP000308549"/>
    </source>
</evidence>
<dbReference type="OrthoDB" id="5428925at2759"/>
<feature type="region of interest" description="Disordered" evidence="2">
    <location>
        <begin position="536"/>
        <end position="654"/>
    </location>
</feature>
<protein>
    <submittedName>
        <fullName evidence="3">Uncharacterized protein</fullName>
    </submittedName>
</protein>
<gene>
    <name evidence="3" type="ORF">B0A50_05354</name>
</gene>
<feature type="region of interest" description="Disordered" evidence="2">
    <location>
        <begin position="205"/>
        <end position="253"/>
    </location>
</feature>
<feature type="compositionally biased region" description="Basic and acidic residues" evidence="2">
    <location>
        <begin position="637"/>
        <end position="654"/>
    </location>
</feature>
<dbReference type="AlphaFoldDB" id="A0A4U0TW61"/>